<keyword evidence="7" id="KW-0560">Oxidoreductase</keyword>
<evidence type="ECO:0000256" key="5">
    <source>
        <dbReference type="ARBA" id="ARBA00022643"/>
    </source>
</evidence>
<sequence>MKNNAYNALLGTELPIIQAPMAGVQGSHMATAVSNVGGLGSLPCGMLNKDAIVKELQLIKQATNRPFNLNFFCHEMPEYDANKHEEWQKTLQPYFAEVGATVQAQPNAPTRMPFNHDIADAIEPFAPPVISFHFGLPADDLLARIRGWGGKILSTATTVDEALWLEAKGVDGIIAQGLEAGGHRGMFLSDDLSTQLGLMALLPQIVKSVNLPVIAAGGIADRNGVEAALNLGASAVQVGSAYLLCDEAKTSSLHRYAIASERAQHTAVTNVFSGRPARGIVNRAMSELGYICESAPKFPYASIEMTQLRALMEKQNRDEFTPLWCGQNSSGCKEVSAAEMTLSLVEGIDLSLCSSD</sequence>
<evidence type="ECO:0000256" key="3">
    <source>
        <dbReference type="ARBA" id="ARBA00022575"/>
    </source>
</evidence>
<comment type="catalytic activity">
    <reaction evidence="10">
        <text>3 propionate 3-nitronate + 3 O2 + H2O = 3 3-oxopropanoate + 2 nitrate + nitrite + H2O2 + 3 H(+)</text>
        <dbReference type="Rhea" id="RHEA:57332"/>
        <dbReference type="ChEBI" id="CHEBI:15377"/>
        <dbReference type="ChEBI" id="CHEBI:15378"/>
        <dbReference type="ChEBI" id="CHEBI:15379"/>
        <dbReference type="ChEBI" id="CHEBI:16240"/>
        <dbReference type="ChEBI" id="CHEBI:16301"/>
        <dbReference type="ChEBI" id="CHEBI:17632"/>
        <dbReference type="ChEBI" id="CHEBI:33190"/>
        <dbReference type="ChEBI" id="CHEBI:136067"/>
    </reaction>
</comment>
<evidence type="ECO:0000256" key="2">
    <source>
        <dbReference type="ARBA" id="ARBA00009881"/>
    </source>
</evidence>
<gene>
    <name evidence="12" type="ORF">HKB21_08175</name>
</gene>
<dbReference type="GO" id="GO:0018580">
    <property type="term" value="F:nitronate monooxygenase activity"/>
    <property type="evidence" value="ECO:0007669"/>
    <property type="project" value="InterPro"/>
</dbReference>
<keyword evidence="3" id="KW-0216">Detoxification</keyword>
<evidence type="ECO:0000256" key="4">
    <source>
        <dbReference type="ARBA" id="ARBA00022630"/>
    </source>
</evidence>
<keyword evidence="5" id="KW-0288">FMN</keyword>
<comment type="similarity">
    <text evidence="2">Belongs to the nitronate monooxygenase family. NMO class I subfamily.</text>
</comment>
<keyword evidence="6" id="KW-0547">Nucleotide-binding</keyword>
<evidence type="ECO:0000256" key="10">
    <source>
        <dbReference type="ARBA" id="ARBA00049401"/>
    </source>
</evidence>
<dbReference type="PANTHER" id="PTHR42747">
    <property type="entry name" value="NITRONATE MONOOXYGENASE-RELATED"/>
    <property type="match status" value="1"/>
</dbReference>
<evidence type="ECO:0000313" key="13">
    <source>
        <dbReference type="Proteomes" id="UP000555836"/>
    </source>
</evidence>
<name>A0A7Y0S388_VIBPH</name>
<proteinExistence type="inferred from homology"/>
<dbReference type="FunFam" id="3.20.20.70:FF:000154">
    <property type="entry name" value="Probable nitronate monooxygenase"/>
    <property type="match status" value="1"/>
</dbReference>
<dbReference type="SUPFAM" id="SSF51412">
    <property type="entry name" value="Inosine monophosphate dehydrogenase (IMPDH)"/>
    <property type="match status" value="1"/>
</dbReference>
<keyword evidence="8 12" id="KW-0503">Monooxygenase</keyword>
<evidence type="ECO:0000256" key="8">
    <source>
        <dbReference type="ARBA" id="ARBA00023033"/>
    </source>
</evidence>
<dbReference type="EMBL" id="JABCLD010001111">
    <property type="protein sequence ID" value="NMU25597.1"/>
    <property type="molecule type" value="Genomic_DNA"/>
</dbReference>
<dbReference type="GO" id="GO:0009636">
    <property type="term" value="P:response to toxic substance"/>
    <property type="evidence" value="ECO:0007669"/>
    <property type="project" value="UniProtKB-KW"/>
</dbReference>
<organism evidence="12 13">
    <name type="scientific">Vibrio parahaemolyticus</name>
    <dbReference type="NCBI Taxonomy" id="670"/>
    <lineage>
        <taxon>Bacteria</taxon>
        <taxon>Pseudomonadati</taxon>
        <taxon>Pseudomonadota</taxon>
        <taxon>Gammaproteobacteria</taxon>
        <taxon>Vibrionales</taxon>
        <taxon>Vibrionaceae</taxon>
        <taxon>Vibrio</taxon>
    </lineage>
</organism>
<reference evidence="12 13" key="1">
    <citation type="submission" date="2020-04" db="EMBL/GenBank/DDBJ databases">
        <title>Whole-genome sequencing of Vibrio spp. from China reveals different genetic environments of blaCTX-M-14 among diverse lineages.</title>
        <authorList>
            <person name="Zheng Z."/>
            <person name="Ye L."/>
            <person name="Chen S."/>
        </authorList>
    </citation>
    <scope>NUCLEOTIDE SEQUENCE [LARGE SCALE GENOMIC DNA]</scope>
    <source>
        <strain evidence="12 13">Vb0574</strain>
    </source>
</reference>
<keyword evidence="4" id="KW-0285">Flavoprotein</keyword>
<dbReference type="Gene3D" id="3.20.20.70">
    <property type="entry name" value="Aldolase class I"/>
    <property type="match status" value="1"/>
</dbReference>
<evidence type="ECO:0000256" key="11">
    <source>
        <dbReference type="ARBA" id="ARBA00067136"/>
    </source>
</evidence>
<dbReference type="CDD" id="cd04730">
    <property type="entry name" value="NPD_like"/>
    <property type="match status" value="1"/>
</dbReference>
<evidence type="ECO:0000313" key="12">
    <source>
        <dbReference type="EMBL" id="NMU25597.1"/>
    </source>
</evidence>
<dbReference type="RefSeq" id="WP_025632224.1">
    <property type="nucleotide sequence ID" value="NZ_CP138329.1"/>
</dbReference>
<evidence type="ECO:0000256" key="6">
    <source>
        <dbReference type="ARBA" id="ARBA00022741"/>
    </source>
</evidence>
<evidence type="ECO:0000256" key="9">
    <source>
        <dbReference type="ARBA" id="ARBA00031155"/>
    </source>
</evidence>
<evidence type="ECO:0000256" key="1">
    <source>
        <dbReference type="ARBA" id="ARBA00001917"/>
    </source>
</evidence>
<accession>A0A7Y0S388</accession>
<dbReference type="InterPro" id="IPR004136">
    <property type="entry name" value="NMO"/>
</dbReference>
<dbReference type="Pfam" id="PF03060">
    <property type="entry name" value="NMO"/>
    <property type="match status" value="1"/>
</dbReference>
<dbReference type="InterPro" id="IPR013785">
    <property type="entry name" value="Aldolase_TIM"/>
</dbReference>
<comment type="caution">
    <text evidence="12">The sequence shown here is derived from an EMBL/GenBank/DDBJ whole genome shotgun (WGS) entry which is preliminary data.</text>
</comment>
<dbReference type="GO" id="GO:0000166">
    <property type="term" value="F:nucleotide binding"/>
    <property type="evidence" value="ECO:0007669"/>
    <property type="project" value="UniProtKB-KW"/>
</dbReference>
<protein>
    <recommendedName>
        <fullName evidence="11">Nitronate monooxygenase</fullName>
    </recommendedName>
    <alternativeName>
        <fullName evidence="9">Propionate 3-nitronate monooxygenase</fullName>
    </alternativeName>
</protein>
<dbReference type="AlphaFoldDB" id="A0A7Y0S388"/>
<evidence type="ECO:0000256" key="7">
    <source>
        <dbReference type="ARBA" id="ARBA00023002"/>
    </source>
</evidence>
<dbReference type="PANTHER" id="PTHR42747:SF3">
    <property type="entry name" value="NITRONATE MONOOXYGENASE-RELATED"/>
    <property type="match status" value="1"/>
</dbReference>
<dbReference type="Proteomes" id="UP000555836">
    <property type="component" value="Unassembled WGS sequence"/>
</dbReference>
<comment type="cofactor">
    <cofactor evidence="1">
        <name>FMN</name>
        <dbReference type="ChEBI" id="CHEBI:58210"/>
    </cofactor>
</comment>